<accession>A0ABZ1BS50</accession>
<evidence type="ECO:0000313" key="4">
    <source>
        <dbReference type="Proteomes" id="UP001333102"/>
    </source>
</evidence>
<proteinExistence type="predicted"/>
<evidence type="ECO:0000259" key="2">
    <source>
        <dbReference type="Pfam" id="PF17131"/>
    </source>
</evidence>
<keyword evidence="3" id="KW-0449">Lipoprotein</keyword>
<keyword evidence="4" id="KW-1185">Reference proteome</keyword>
<evidence type="ECO:0000256" key="1">
    <source>
        <dbReference type="SAM" id="SignalP"/>
    </source>
</evidence>
<dbReference type="Gene3D" id="2.50.20.10">
    <property type="entry name" value="Lipoprotein localisation LolA/LolB/LppX"/>
    <property type="match status" value="1"/>
</dbReference>
<dbReference type="RefSeq" id="WP_324670046.1">
    <property type="nucleotide sequence ID" value="NZ_CP141614.1"/>
</dbReference>
<feature type="chain" id="PRO_5047471344" evidence="1">
    <location>
        <begin position="22"/>
        <end position="275"/>
    </location>
</feature>
<dbReference type="Pfam" id="PF17131">
    <property type="entry name" value="LolA_like"/>
    <property type="match status" value="1"/>
</dbReference>
<name>A0ABZ1BS50_9FIRM</name>
<feature type="signal peptide" evidence="1">
    <location>
        <begin position="1"/>
        <end position="21"/>
    </location>
</feature>
<dbReference type="Proteomes" id="UP001333102">
    <property type="component" value="Chromosome"/>
</dbReference>
<dbReference type="InterPro" id="IPR033399">
    <property type="entry name" value="TP_0789-like"/>
</dbReference>
<feature type="domain" description="Uncharacterized protein TP-0789" evidence="2">
    <location>
        <begin position="85"/>
        <end position="259"/>
    </location>
</feature>
<dbReference type="CDD" id="cd16329">
    <property type="entry name" value="LolA_like"/>
    <property type="match status" value="1"/>
</dbReference>
<evidence type="ECO:0000313" key="3">
    <source>
        <dbReference type="EMBL" id="WRP15640.1"/>
    </source>
</evidence>
<organism evidence="3 4">
    <name type="scientific">Geochorda subterranea</name>
    <dbReference type="NCBI Taxonomy" id="3109564"/>
    <lineage>
        <taxon>Bacteria</taxon>
        <taxon>Bacillati</taxon>
        <taxon>Bacillota</taxon>
        <taxon>Limnochordia</taxon>
        <taxon>Limnochordales</taxon>
        <taxon>Geochordaceae</taxon>
        <taxon>Geochorda</taxon>
    </lineage>
</organism>
<sequence>MAARVTAWLAMAGLLAGVAAAPVGPLGGARVARAAEASAGDAEAVLDAILDNMRGGGVAATLTLSVWRGDSETRYRLEIVSDGLERALMRVTEPPREAGQAFLRDGDNLWVYVPRLRRTLRLPPSGKTDRLLGSDLAYSDLTGRDAESDYEAEILARTERDVTLRLMPRPGAPTPYGEVRLSAALPHHTPQVMLFFDQRGQAVRRIAFEGYVEAEGYRVPTRVTVEDLLRDGHRTVVAYERYRFGISPPAACFTLQALEGGCPVPLDGGAAGGRP</sequence>
<gene>
    <name evidence="3" type="ORF">VLY81_05615</name>
</gene>
<protein>
    <submittedName>
        <fullName evidence="3">Outer membrane lipoprotein-sorting protein</fullName>
    </submittedName>
</protein>
<reference evidence="4" key="1">
    <citation type="submission" date="2023-12" db="EMBL/GenBank/DDBJ databases">
        <title>Novel isolates from deep terrestrial aquifers shed light on the physiology and ecology of the class Limnochordia.</title>
        <authorList>
            <person name="Karnachuk O.V."/>
            <person name="Lukina A.P."/>
            <person name="Avakyan M.R."/>
            <person name="Kadnikov V."/>
            <person name="Begmatov S."/>
            <person name="Beletsky A.V."/>
            <person name="Mardanov A.V."/>
            <person name="Ravin N.V."/>
        </authorList>
    </citation>
    <scope>NUCLEOTIDE SEQUENCE [LARGE SCALE GENOMIC DNA]</scope>
    <source>
        <strain evidence="4">LN</strain>
    </source>
</reference>
<keyword evidence="1" id="KW-0732">Signal</keyword>
<dbReference type="EMBL" id="CP141614">
    <property type="protein sequence ID" value="WRP15640.1"/>
    <property type="molecule type" value="Genomic_DNA"/>
</dbReference>